<feature type="region of interest" description="Disordered" evidence="1">
    <location>
        <begin position="49"/>
        <end position="103"/>
    </location>
</feature>
<dbReference type="Proteomes" id="UP000492821">
    <property type="component" value="Unassembled WGS sequence"/>
</dbReference>
<proteinExistence type="predicted"/>
<dbReference type="WBParaSite" id="Pan_g1019.t1">
    <property type="protein sequence ID" value="Pan_g1019.t1"/>
    <property type="gene ID" value="Pan_g1019"/>
</dbReference>
<evidence type="ECO:0000313" key="3">
    <source>
        <dbReference type="WBParaSite" id="Pan_g1019.t1"/>
    </source>
</evidence>
<dbReference type="AlphaFoldDB" id="A0A7E4ULG8"/>
<keyword evidence="2" id="KW-1185">Reference proteome</keyword>
<protein>
    <submittedName>
        <fullName evidence="3">Uncharacterized protein</fullName>
    </submittedName>
</protein>
<feature type="compositionally biased region" description="Low complexity" evidence="1">
    <location>
        <begin position="136"/>
        <end position="149"/>
    </location>
</feature>
<evidence type="ECO:0000256" key="1">
    <source>
        <dbReference type="SAM" id="MobiDB-lite"/>
    </source>
</evidence>
<reference evidence="2" key="1">
    <citation type="journal article" date="2013" name="Genetics">
        <title>The draft genome and transcriptome of Panagrellus redivivus are shaped by the harsh demands of a free-living lifestyle.</title>
        <authorList>
            <person name="Srinivasan J."/>
            <person name="Dillman A.R."/>
            <person name="Macchietto M.G."/>
            <person name="Heikkinen L."/>
            <person name="Lakso M."/>
            <person name="Fracchia K.M."/>
            <person name="Antoshechkin I."/>
            <person name="Mortazavi A."/>
            <person name="Wong G."/>
            <person name="Sternberg P.W."/>
        </authorList>
    </citation>
    <scope>NUCLEOTIDE SEQUENCE [LARGE SCALE GENOMIC DNA]</scope>
    <source>
        <strain evidence="2">MT8872</strain>
    </source>
</reference>
<name>A0A7E4ULG8_PANRE</name>
<accession>A0A7E4ULG8</accession>
<feature type="region of interest" description="Disordered" evidence="1">
    <location>
        <begin position="129"/>
        <end position="149"/>
    </location>
</feature>
<organism evidence="2 3">
    <name type="scientific">Panagrellus redivivus</name>
    <name type="common">Microworm</name>
    <dbReference type="NCBI Taxonomy" id="6233"/>
    <lineage>
        <taxon>Eukaryota</taxon>
        <taxon>Metazoa</taxon>
        <taxon>Ecdysozoa</taxon>
        <taxon>Nematoda</taxon>
        <taxon>Chromadorea</taxon>
        <taxon>Rhabditida</taxon>
        <taxon>Tylenchina</taxon>
        <taxon>Panagrolaimomorpha</taxon>
        <taxon>Panagrolaimoidea</taxon>
        <taxon>Panagrolaimidae</taxon>
        <taxon>Panagrellus</taxon>
    </lineage>
</organism>
<feature type="compositionally biased region" description="Polar residues" evidence="1">
    <location>
        <begin position="77"/>
        <end position="89"/>
    </location>
</feature>
<evidence type="ECO:0000313" key="2">
    <source>
        <dbReference type="Proteomes" id="UP000492821"/>
    </source>
</evidence>
<reference evidence="3" key="2">
    <citation type="submission" date="2020-10" db="UniProtKB">
        <authorList>
            <consortium name="WormBaseParasite"/>
        </authorList>
    </citation>
    <scope>IDENTIFICATION</scope>
</reference>
<sequence length="149" mass="16678">MLVRGRVTHKCDWAQEKMAPGRVVRGASQIGGICEDLFKSQGELQKSIRGSRKVETFHQQSRRPKLNRHSLTEHIKSQSTAMKTRSKPANTLRARPNGTADGLRIPTPTVEEQQQITNFQNQLRHVKRAANPTPPSSSSTLFLPDLTIS</sequence>